<accession>A0ABD3MMC2</accession>
<gene>
    <name evidence="4" type="ORF">ACHAWU_009437</name>
</gene>
<evidence type="ECO:0000256" key="1">
    <source>
        <dbReference type="SAM" id="Coils"/>
    </source>
</evidence>
<comment type="caution">
    <text evidence="4">The sequence shown here is derived from an EMBL/GenBank/DDBJ whole genome shotgun (WGS) entry which is preliminary data.</text>
</comment>
<feature type="domain" description="NAD(P)-binding" evidence="3">
    <location>
        <begin position="59"/>
        <end position="96"/>
    </location>
</feature>
<dbReference type="PANTHER" id="PTHR15020">
    <property type="entry name" value="FLAVIN REDUCTASE-RELATED"/>
    <property type="match status" value="1"/>
</dbReference>
<evidence type="ECO:0000313" key="4">
    <source>
        <dbReference type="EMBL" id="KAL3765069.1"/>
    </source>
</evidence>
<organism evidence="4 5">
    <name type="scientific">Discostella pseudostelligera</name>
    <dbReference type="NCBI Taxonomy" id="259834"/>
    <lineage>
        <taxon>Eukaryota</taxon>
        <taxon>Sar</taxon>
        <taxon>Stramenopiles</taxon>
        <taxon>Ochrophyta</taxon>
        <taxon>Bacillariophyta</taxon>
        <taxon>Coscinodiscophyceae</taxon>
        <taxon>Thalassiosirophycidae</taxon>
        <taxon>Stephanodiscales</taxon>
        <taxon>Stephanodiscaceae</taxon>
        <taxon>Discostella</taxon>
    </lineage>
</organism>
<dbReference type="InterPro" id="IPR036291">
    <property type="entry name" value="NAD(P)-bd_dom_sf"/>
</dbReference>
<feature type="compositionally biased region" description="Low complexity" evidence="2">
    <location>
        <begin position="12"/>
        <end position="22"/>
    </location>
</feature>
<evidence type="ECO:0000256" key="2">
    <source>
        <dbReference type="SAM" id="MobiDB-lite"/>
    </source>
</evidence>
<sequence>MVEEGRYPSNEPQQSPQQTQTKQLWTDYITPELDVPTVTELEPNYIDDVPPRPKIVVFGASGRIGRRIVKKLLSSGTDVDVVAFVRDSKKLEQVLYDEEDLVLENLVRGGHNDRSGNVVKSSNGPRLKVIVGDLVSRRDVYGQSFETDSEKNTLDLWVERAKKHFATKGWKYYNTTSDIKASNDDIDILESGGDEALRDAIAGATVIISCLGTFRPSNIWTDYLRVPVLRIFRKDVSKWCSDPTHPYYVNFLTTKKILEEAEREQRRREASLELENERVMMEEQLRRGRERWMVDTEEKGFESTIAAGLTKKRNDVMSGNRRQFDNYNFDREVAVILPKNGKLPSSRDRIKFIRISHVMVGHSPFRLSRFELLGEMLMESSKLVDTIVLRPGYLTNEERNLNHTSLQLRIDGKVQSPSLVGRDDVADVAVVAALTTTSSSNSMKFNSTNRSEPIVSWGATSSENQSVHHFTWALRWTGQHLSPPQGLRPDGLSNAALPRRAQIWRKKKNAQSKVDVILLWQGVDTIEHVEASTEAICSLSGNLNPNLCDVRRFDLVSLWANNDYFLEVSMQYDSQNASAFQLKNYCIVNIITFQD</sequence>
<dbReference type="Gene3D" id="3.40.50.720">
    <property type="entry name" value="NAD(P)-binding Rossmann-like Domain"/>
    <property type="match status" value="1"/>
</dbReference>
<protein>
    <recommendedName>
        <fullName evidence="3">NAD(P)-binding domain-containing protein</fullName>
    </recommendedName>
</protein>
<keyword evidence="5" id="KW-1185">Reference proteome</keyword>
<dbReference type="PANTHER" id="PTHR15020:SF11">
    <property type="entry name" value="OS06G0360300 PROTEIN"/>
    <property type="match status" value="1"/>
</dbReference>
<reference evidence="4 5" key="1">
    <citation type="submission" date="2024-10" db="EMBL/GenBank/DDBJ databases">
        <title>Updated reference genomes for cyclostephanoid diatoms.</title>
        <authorList>
            <person name="Roberts W.R."/>
            <person name="Alverson A.J."/>
        </authorList>
    </citation>
    <scope>NUCLEOTIDE SEQUENCE [LARGE SCALE GENOMIC DNA]</scope>
    <source>
        <strain evidence="4 5">AJA232-27</strain>
    </source>
</reference>
<proteinExistence type="predicted"/>
<dbReference type="AlphaFoldDB" id="A0ABD3MMC2"/>
<dbReference type="Proteomes" id="UP001530293">
    <property type="component" value="Unassembled WGS sequence"/>
</dbReference>
<keyword evidence="1" id="KW-0175">Coiled coil</keyword>
<dbReference type="InterPro" id="IPR016040">
    <property type="entry name" value="NAD(P)-bd_dom"/>
</dbReference>
<dbReference type="Pfam" id="PF13460">
    <property type="entry name" value="NAD_binding_10"/>
    <property type="match status" value="1"/>
</dbReference>
<name>A0ABD3MMC2_9STRA</name>
<dbReference type="SUPFAM" id="SSF51735">
    <property type="entry name" value="NAD(P)-binding Rossmann-fold domains"/>
    <property type="match status" value="1"/>
</dbReference>
<evidence type="ECO:0000259" key="3">
    <source>
        <dbReference type="Pfam" id="PF13460"/>
    </source>
</evidence>
<dbReference type="EMBL" id="JALLBG020000099">
    <property type="protein sequence ID" value="KAL3765069.1"/>
    <property type="molecule type" value="Genomic_DNA"/>
</dbReference>
<evidence type="ECO:0000313" key="5">
    <source>
        <dbReference type="Proteomes" id="UP001530293"/>
    </source>
</evidence>
<feature type="region of interest" description="Disordered" evidence="2">
    <location>
        <begin position="1"/>
        <end position="22"/>
    </location>
</feature>
<feature type="coiled-coil region" evidence="1">
    <location>
        <begin position="255"/>
        <end position="291"/>
    </location>
</feature>